<name>A0A6J6YFF2_9ZZZZ</name>
<dbReference type="EMBL" id="CAFAAI010000208">
    <property type="protein sequence ID" value="CAB4804307.1"/>
    <property type="molecule type" value="Genomic_DNA"/>
</dbReference>
<gene>
    <name evidence="1" type="ORF">UFOPK2992_01195</name>
</gene>
<dbReference type="AlphaFoldDB" id="A0A6J6YFF2"/>
<sequence>MMTVALREFTADGVNIAVIVHDPPAGTSWVALHASAASLLTSKSIAEVPTVVLPTPMPANSRSAAPSLVTVMICGAEVTPT</sequence>
<reference evidence="1" key="1">
    <citation type="submission" date="2020-05" db="EMBL/GenBank/DDBJ databases">
        <authorList>
            <person name="Chiriac C."/>
            <person name="Salcher M."/>
            <person name="Ghai R."/>
            <person name="Kavagutti S V."/>
        </authorList>
    </citation>
    <scope>NUCLEOTIDE SEQUENCE</scope>
</reference>
<accession>A0A6J6YFF2</accession>
<protein>
    <submittedName>
        <fullName evidence="1">Unannotated protein</fullName>
    </submittedName>
</protein>
<proteinExistence type="predicted"/>
<evidence type="ECO:0000313" key="1">
    <source>
        <dbReference type="EMBL" id="CAB4804307.1"/>
    </source>
</evidence>
<organism evidence="1">
    <name type="scientific">freshwater metagenome</name>
    <dbReference type="NCBI Taxonomy" id="449393"/>
    <lineage>
        <taxon>unclassified sequences</taxon>
        <taxon>metagenomes</taxon>
        <taxon>ecological metagenomes</taxon>
    </lineage>
</organism>